<dbReference type="Proteomes" id="UP000887563">
    <property type="component" value="Unplaced"/>
</dbReference>
<dbReference type="GO" id="GO:0005737">
    <property type="term" value="C:cytoplasm"/>
    <property type="evidence" value="ECO:0007669"/>
    <property type="project" value="TreeGrafter"/>
</dbReference>
<dbReference type="AlphaFoldDB" id="A0A914MLT9"/>
<dbReference type="InterPro" id="IPR030394">
    <property type="entry name" value="G_HFLX_dom"/>
</dbReference>
<dbReference type="WBParaSite" id="Minc3s01971g27515">
    <property type="protein sequence ID" value="Minc3s01971g27515"/>
    <property type="gene ID" value="Minc3s01971g27515"/>
</dbReference>
<keyword evidence="4" id="KW-0342">GTP-binding</keyword>
<evidence type="ECO:0000259" key="5">
    <source>
        <dbReference type="PROSITE" id="PS51705"/>
    </source>
</evidence>
<dbReference type="PRINTS" id="PR00326">
    <property type="entry name" value="GTP1OBG"/>
</dbReference>
<evidence type="ECO:0000256" key="4">
    <source>
        <dbReference type="ARBA" id="ARBA00023134"/>
    </source>
</evidence>
<dbReference type="GO" id="GO:0005525">
    <property type="term" value="F:GTP binding"/>
    <property type="evidence" value="ECO:0007669"/>
    <property type="project" value="UniProtKB-KW"/>
</dbReference>
<feature type="domain" description="Hflx-type G" evidence="5">
    <location>
        <begin position="292"/>
        <end position="468"/>
    </location>
</feature>
<evidence type="ECO:0000256" key="2">
    <source>
        <dbReference type="ARBA" id="ARBA00022741"/>
    </source>
</evidence>
<dbReference type="PANTHER" id="PTHR10229:SF0">
    <property type="entry name" value="GTP-BINDING PROTEIN 6-RELATED"/>
    <property type="match status" value="1"/>
</dbReference>
<dbReference type="Gene3D" id="3.40.50.300">
    <property type="entry name" value="P-loop containing nucleotide triphosphate hydrolases"/>
    <property type="match status" value="1"/>
</dbReference>
<dbReference type="Gene3D" id="3.40.50.11060">
    <property type="entry name" value="GTPase HflX, N-terminal domain"/>
    <property type="match status" value="1"/>
</dbReference>
<sequence>MQLYKLSCIVCGNLSWIFRTSSRLGEKRIQGYFSTVKIREIRPQPEIKKLLTQEELEEQQFTELKLALGMLNGNKVFGSEQILLVHPHVRWGSGSAPKNATPELQVEEALTLCQTIPGFKVVSSIIVNTDYNVRSKLIWGSGRLDAIIRHRQQYNITALMINIDSLSPLQLSELTNYFGLPIYDRLTIVLSIFKIFAKTKEAKLQIALAEIPFIRSHIRFLNKSGEHLSDNKTLISSSAPMFPTIERLEGTKQLEFLRLREHKIRKQINNSIELTKRELFENKEKLGPGKTPVIGIIGYTNSGKTTFIKRLTDSSTLLGENRLFATLDSTTHLSTLPSSIKVIFADTIGFISNLPIKLLASFSATLQHVESADLLIHIMDLSHPDLLAQRDNVLETLHNLKINQNLIKNIINVGNKLDKCDAERKEKLKEWGIFTSENSNNLFAISCRTLEGLPELIKQIDKKVKILSGASIRRLRLPNNSTLSQRLYKEGYVGIPSECGQYLFFDLLMNNEQFAKFHASTGWPKLCSPRAVLHPTATTIGNTRIDFR</sequence>
<evidence type="ECO:0000256" key="1">
    <source>
        <dbReference type="ARBA" id="ARBA00022723"/>
    </source>
</evidence>
<evidence type="ECO:0000313" key="7">
    <source>
        <dbReference type="WBParaSite" id="Minc3s01971g27515"/>
    </source>
</evidence>
<dbReference type="InterPro" id="IPR042108">
    <property type="entry name" value="GTPase_HflX_N_sf"/>
</dbReference>
<keyword evidence="6" id="KW-1185">Reference proteome</keyword>
<organism evidence="6 7">
    <name type="scientific">Meloidogyne incognita</name>
    <name type="common">Southern root-knot nematode worm</name>
    <name type="synonym">Oxyuris incognita</name>
    <dbReference type="NCBI Taxonomy" id="6306"/>
    <lineage>
        <taxon>Eukaryota</taxon>
        <taxon>Metazoa</taxon>
        <taxon>Ecdysozoa</taxon>
        <taxon>Nematoda</taxon>
        <taxon>Chromadorea</taxon>
        <taxon>Rhabditida</taxon>
        <taxon>Tylenchina</taxon>
        <taxon>Tylenchomorpha</taxon>
        <taxon>Tylenchoidea</taxon>
        <taxon>Meloidogynidae</taxon>
        <taxon>Meloidogyninae</taxon>
        <taxon>Meloidogyne</taxon>
        <taxon>Meloidogyne incognita group</taxon>
    </lineage>
</organism>
<dbReference type="NCBIfam" id="TIGR03156">
    <property type="entry name" value="GTP_HflX"/>
    <property type="match status" value="1"/>
</dbReference>
<dbReference type="PROSITE" id="PS51705">
    <property type="entry name" value="G_HFLX"/>
    <property type="match status" value="1"/>
</dbReference>
<evidence type="ECO:0000256" key="3">
    <source>
        <dbReference type="ARBA" id="ARBA00022842"/>
    </source>
</evidence>
<keyword evidence="2" id="KW-0547">Nucleotide-binding</keyword>
<accession>A0A914MLT9</accession>
<protein>
    <submittedName>
        <fullName evidence="7">Hflx-type G domain-containing protein</fullName>
    </submittedName>
</protein>
<dbReference type="InterPro" id="IPR016496">
    <property type="entry name" value="GTPase_HflX"/>
</dbReference>
<name>A0A914MLT9_MELIC</name>
<dbReference type="FunFam" id="3.40.50.300:FF:000886">
    <property type="entry name" value="Putative GTP-binding protein 6"/>
    <property type="match status" value="1"/>
</dbReference>
<dbReference type="SUPFAM" id="SSF52540">
    <property type="entry name" value="P-loop containing nucleoside triphosphate hydrolases"/>
    <property type="match status" value="1"/>
</dbReference>
<proteinExistence type="predicted"/>
<keyword evidence="1" id="KW-0479">Metal-binding</keyword>
<reference evidence="7" key="1">
    <citation type="submission" date="2022-11" db="UniProtKB">
        <authorList>
            <consortium name="WormBaseParasite"/>
        </authorList>
    </citation>
    <scope>IDENTIFICATION</scope>
</reference>
<dbReference type="Pfam" id="PF01926">
    <property type="entry name" value="MMR_HSR1"/>
    <property type="match status" value="1"/>
</dbReference>
<dbReference type="InterPro" id="IPR006073">
    <property type="entry name" value="GTP-bd"/>
</dbReference>
<dbReference type="GO" id="GO:0046872">
    <property type="term" value="F:metal ion binding"/>
    <property type="evidence" value="ECO:0007669"/>
    <property type="project" value="UniProtKB-KW"/>
</dbReference>
<dbReference type="InterPro" id="IPR027417">
    <property type="entry name" value="P-loop_NTPase"/>
</dbReference>
<dbReference type="Pfam" id="PF13167">
    <property type="entry name" value="GTP-bdg_N"/>
    <property type="match status" value="1"/>
</dbReference>
<dbReference type="GO" id="GO:0043022">
    <property type="term" value="F:ribosome binding"/>
    <property type="evidence" value="ECO:0007669"/>
    <property type="project" value="TreeGrafter"/>
</dbReference>
<dbReference type="PANTHER" id="PTHR10229">
    <property type="entry name" value="GTP-BINDING PROTEIN HFLX"/>
    <property type="match status" value="1"/>
</dbReference>
<keyword evidence="3" id="KW-0460">Magnesium</keyword>
<evidence type="ECO:0000313" key="6">
    <source>
        <dbReference type="Proteomes" id="UP000887563"/>
    </source>
</evidence>
<dbReference type="InterPro" id="IPR025121">
    <property type="entry name" value="GTPase_HflX_N"/>
</dbReference>